<comment type="function">
    <text evidence="11">Catalyzes the specific phosphorylation of the 3-hydroxyl group of shikimic acid using ATP as a cosubstrate.</text>
</comment>
<accession>A0A1V1I4M6</accession>
<keyword evidence="7 11" id="KW-0418">Kinase</keyword>
<keyword evidence="11" id="KW-0460">Magnesium</keyword>
<evidence type="ECO:0000256" key="1">
    <source>
        <dbReference type="ARBA" id="ARBA00004842"/>
    </source>
</evidence>
<comment type="subunit">
    <text evidence="11">Monomer.</text>
</comment>
<evidence type="ECO:0000256" key="4">
    <source>
        <dbReference type="ARBA" id="ARBA00022605"/>
    </source>
</evidence>
<evidence type="ECO:0000256" key="2">
    <source>
        <dbReference type="ARBA" id="ARBA00006997"/>
    </source>
</evidence>
<comment type="pathway">
    <text evidence="1 11">Metabolic intermediate biosynthesis; chorismate biosynthesis; chorismate from D-erythrose 4-phosphate and phosphoenolpyruvate: step 5/7.</text>
</comment>
<dbReference type="GO" id="GO:0005829">
    <property type="term" value="C:cytosol"/>
    <property type="evidence" value="ECO:0007669"/>
    <property type="project" value="TreeGrafter"/>
</dbReference>
<dbReference type="EMBL" id="LN555523">
    <property type="protein sequence ID" value="CED94484.1"/>
    <property type="molecule type" value="Genomic_DNA"/>
</dbReference>
<dbReference type="Proteomes" id="UP000245622">
    <property type="component" value="Chromosome 1"/>
</dbReference>
<keyword evidence="8 11" id="KW-0067">ATP-binding</keyword>
<dbReference type="SUPFAM" id="SSF52540">
    <property type="entry name" value="P-loop containing nucleoside triphosphate hydrolases"/>
    <property type="match status" value="1"/>
</dbReference>
<evidence type="ECO:0000256" key="7">
    <source>
        <dbReference type="ARBA" id="ARBA00022777"/>
    </source>
</evidence>
<gene>
    <name evidence="11" type="primary">aroK</name>
    <name evidence="12" type="ORF">CRIB_1878</name>
</gene>
<keyword evidence="6 11" id="KW-0547">Nucleotide-binding</keyword>
<dbReference type="GO" id="GO:0004765">
    <property type="term" value="F:shikimate kinase activity"/>
    <property type="evidence" value="ECO:0007669"/>
    <property type="project" value="UniProtKB-UniRule"/>
</dbReference>
<comment type="catalytic activity">
    <reaction evidence="10 11">
        <text>shikimate + ATP = 3-phosphoshikimate + ADP + H(+)</text>
        <dbReference type="Rhea" id="RHEA:13121"/>
        <dbReference type="ChEBI" id="CHEBI:15378"/>
        <dbReference type="ChEBI" id="CHEBI:30616"/>
        <dbReference type="ChEBI" id="CHEBI:36208"/>
        <dbReference type="ChEBI" id="CHEBI:145989"/>
        <dbReference type="ChEBI" id="CHEBI:456216"/>
        <dbReference type="EC" id="2.7.1.71"/>
    </reaction>
</comment>
<evidence type="ECO:0000256" key="9">
    <source>
        <dbReference type="ARBA" id="ARBA00023141"/>
    </source>
</evidence>
<dbReference type="InterPro" id="IPR023000">
    <property type="entry name" value="Shikimate_kinase_CS"/>
</dbReference>
<evidence type="ECO:0000256" key="8">
    <source>
        <dbReference type="ARBA" id="ARBA00022840"/>
    </source>
</evidence>
<dbReference type="InterPro" id="IPR027417">
    <property type="entry name" value="P-loop_NTPase"/>
</dbReference>
<dbReference type="AlphaFoldDB" id="A0A1V1I4M6"/>
<comment type="cofactor">
    <cofactor evidence="11">
        <name>Mg(2+)</name>
        <dbReference type="ChEBI" id="CHEBI:18420"/>
    </cofactor>
    <text evidence="11">Binds 1 Mg(2+) ion per subunit.</text>
</comment>
<dbReference type="Gene3D" id="3.40.50.300">
    <property type="entry name" value="P-loop containing nucleotide triphosphate hydrolases"/>
    <property type="match status" value="1"/>
</dbReference>
<feature type="binding site" evidence="11">
    <location>
        <position position="32"/>
    </location>
    <ligand>
        <name>substrate</name>
    </ligand>
</feature>
<dbReference type="GO" id="GO:0005524">
    <property type="term" value="F:ATP binding"/>
    <property type="evidence" value="ECO:0007669"/>
    <property type="project" value="UniProtKB-UniRule"/>
</dbReference>
<dbReference type="GO" id="GO:0000287">
    <property type="term" value="F:magnesium ion binding"/>
    <property type="evidence" value="ECO:0007669"/>
    <property type="project" value="UniProtKB-UniRule"/>
</dbReference>
<feature type="binding site" evidence="11">
    <location>
        <position position="117"/>
    </location>
    <ligand>
        <name>ATP</name>
        <dbReference type="ChEBI" id="CHEBI:30616"/>
    </ligand>
</feature>
<feature type="binding site" evidence="11">
    <location>
        <position position="56"/>
    </location>
    <ligand>
        <name>substrate</name>
    </ligand>
</feature>
<evidence type="ECO:0000256" key="6">
    <source>
        <dbReference type="ARBA" id="ARBA00022741"/>
    </source>
</evidence>
<reference evidence="12 13" key="1">
    <citation type="submission" date="2014-04" db="EMBL/GenBank/DDBJ databases">
        <authorList>
            <person name="Hornung B.V."/>
        </authorList>
    </citation>
    <scope>NUCLEOTIDE SEQUENCE [LARGE SCALE GENOMIC DNA]</scope>
    <source>
        <strain evidence="12 13">CRIB</strain>
    </source>
</reference>
<dbReference type="CDD" id="cd00464">
    <property type="entry name" value="SK"/>
    <property type="match status" value="1"/>
</dbReference>
<dbReference type="GeneID" id="82205904"/>
<organism evidence="12 13">
    <name type="scientific">Romboutsia ilealis</name>
    <dbReference type="NCBI Taxonomy" id="1115758"/>
    <lineage>
        <taxon>Bacteria</taxon>
        <taxon>Bacillati</taxon>
        <taxon>Bacillota</taxon>
        <taxon>Clostridia</taxon>
        <taxon>Peptostreptococcales</taxon>
        <taxon>Peptostreptococcaceae</taxon>
        <taxon>Romboutsia</taxon>
    </lineage>
</organism>
<keyword evidence="11" id="KW-0963">Cytoplasm</keyword>
<proteinExistence type="inferred from homology"/>
<dbReference type="GO" id="GO:0009073">
    <property type="term" value="P:aromatic amino acid family biosynthetic process"/>
    <property type="evidence" value="ECO:0007669"/>
    <property type="project" value="UniProtKB-KW"/>
</dbReference>
<evidence type="ECO:0000256" key="5">
    <source>
        <dbReference type="ARBA" id="ARBA00022679"/>
    </source>
</evidence>
<evidence type="ECO:0000256" key="10">
    <source>
        <dbReference type="ARBA" id="ARBA00048567"/>
    </source>
</evidence>
<name>A0A1V1I4M6_9FIRM</name>
<sequence>MKIILIGFMGVGKTSVGKQLARKLNFNFIDTDYEIERLTNKSIPDIFEQYGENYFRKLENSILEKFVKNEDIVMATGGGIITTKENYNILKNEEKVIFLDGSVETIINHVQNERNQRPLLKESENLSKKIEELLSIRYEKYIEVSDILIDINGKNIDEVISQILVYIG</sequence>
<dbReference type="GO" id="GO:0009423">
    <property type="term" value="P:chorismate biosynthetic process"/>
    <property type="evidence" value="ECO:0007669"/>
    <property type="project" value="UniProtKB-UniRule"/>
</dbReference>
<keyword evidence="4 11" id="KW-0028">Amino-acid biosynthesis</keyword>
<dbReference type="UniPathway" id="UPA00053">
    <property type="reaction ID" value="UER00088"/>
</dbReference>
<evidence type="ECO:0000256" key="11">
    <source>
        <dbReference type="HAMAP-Rule" id="MF_00109"/>
    </source>
</evidence>
<dbReference type="EC" id="2.7.1.71" evidence="3 11"/>
<dbReference type="KEGG" id="ril:CRIB_1878"/>
<dbReference type="HAMAP" id="MF_00109">
    <property type="entry name" value="Shikimate_kinase"/>
    <property type="match status" value="1"/>
</dbReference>
<feature type="binding site" evidence="11">
    <location>
        <position position="14"/>
    </location>
    <ligand>
        <name>Mg(2+)</name>
        <dbReference type="ChEBI" id="CHEBI:18420"/>
    </ligand>
</feature>
<evidence type="ECO:0000313" key="13">
    <source>
        <dbReference type="Proteomes" id="UP000245622"/>
    </source>
</evidence>
<keyword evidence="13" id="KW-1185">Reference proteome</keyword>
<dbReference type="GO" id="GO:0008652">
    <property type="term" value="P:amino acid biosynthetic process"/>
    <property type="evidence" value="ECO:0007669"/>
    <property type="project" value="UniProtKB-KW"/>
</dbReference>
<comment type="similarity">
    <text evidence="2 11">Belongs to the shikimate kinase family.</text>
</comment>
<dbReference type="InterPro" id="IPR000623">
    <property type="entry name" value="Shikimate_kinase/TSH1"/>
</dbReference>
<dbReference type="PANTHER" id="PTHR21087:SF16">
    <property type="entry name" value="SHIKIMATE KINASE 1, CHLOROPLASTIC"/>
    <property type="match status" value="1"/>
</dbReference>
<keyword evidence="5 11" id="KW-0808">Transferase</keyword>
<evidence type="ECO:0000313" key="12">
    <source>
        <dbReference type="EMBL" id="CED94484.1"/>
    </source>
</evidence>
<protein>
    <recommendedName>
        <fullName evidence="3 11">Shikimate kinase</fullName>
        <shortName evidence="11">SK</shortName>
        <ecNumber evidence="3 11">2.7.1.71</ecNumber>
    </recommendedName>
</protein>
<comment type="subcellular location">
    <subcellularLocation>
        <location evidence="11">Cytoplasm</location>
    </subcellularLocation>
</comment>
<dbReference type="Pfam" id="PF01202">
    <property type="entry name" value="SKI"/>
    <property type="match status" value="1"/>
</dbReference>
<keyword evidence="9 11" id="KW-0057">Aromatic amino acid biosynthesis</keyword>
<keyword evidence="11" id="KW-0479">Metal-binding</keyword>
<feature type="binding site" evidence="11">
    <location>
        <begin position="10"/>
        <end position="15"/>
    </location>
    <ligand>
        <name>ATP</name>
        <dbReference type="ChEBI" id="CHEBI:30616"/>
    </ligand>
</feature>
<dbReference type="PANTHER" id="PTHR21087">
    <property type="entry name" value="SHIKIMATE KINASE"/>
    <property type="match status" value="1"/>
</dbReference>
<dbReference type="InterPro" id="IPR031322">
    <property type="entry name" value="Shikimate/glucono_kinase"/>
</dbReference>
<feature type="binding site" evidence="11">
    <location>
        <position position="78"/>
    </location>
    <ligand>
        <name>substrate</name>
    </ligand>
</feature>
<comment type="caution">
    <text evidence="11">Lacks conserved residue(s) required for the propagation of feature annotation.</text>
</comment>
<evidence type="ECO:0000256" key="3">
    <source>
        <dbReference type="ARBA" id="ARBA00012154"/>
    </source>
</evidence>
<dbReference type="PRINTS" id="PR01100">
    <property type="entry name" value="SHIKIMTKNASE"/>
</dbReference>
<dbReference type="PROSITE" id="PS01128">
    <property type="entry name" value="SHIKIMATE_KINASE"/>
    <property type="match status" value="1"/>
</dbReference>
<dbReference type="RefSeq" id="WP_180701994.1">
    <property type="nucleotide sequence ID" value="NZ_CAJUCR010000004.1"/>
</dbReference>
<feature type="binding site" evidence="11">
    <location>
        <position position="137"/>
    </location>
    <ligand>
        <name>substrate</name>
    </ligand>
</feature>